<evidence type="ECO:0000313" key="3">
    <source>
        <dbReference type="Proteomes" id="UP000032274"/>
    </source>
</evidence>
<organism evidence="2 3">
    <name type="scientific">Staphylococcus aureus</name>
    <dbReference type="NCBI Taxonomy" id="1280"/>
    <lineage>
        <taxon>Bacteria</taxon>
        <taxon>Bacillati</taxon>
        <taxon>Bacillota</taxon>
        <taxon>Bacilli</taxon>
        <taxon>Bacillales</taxon>
        <taxon>Staphylococcaceae</taxon>
        <taxon>Staphylococcus</taxon>
    </lineage>
</organism>
<name>A0AA40JQF7_STAAU</name>
<dbReference type="EMBL" id="JXIG01000238">
    <property type="protein sequence ID" value="KIU01544.1"/>
    <property type="molecule type" value="Genomic_DNA"/>
</dbReference>
<evidence type="ECO:0000313" key="2">
    <source>
        <dbReference type="EMBL" id="KIU01544.1"/>
    </source>
</evidence>
<reference evidence="2 3" key="1">
    <citation type="submission" date="2015-01" db="EMBL/GenBank/DDBJ databases">
        <title>Characterization of Swiss Staphylococcus aureus strains involved in food poisoning.</title>
        <authorList>
            <person name="Crovadore J."/>
            <person name="Chablais R."/>
            <person name="Tonacini J."/>
            <person name="Schnyder B."/>
            <person name="Lefort F."/>
        </authorList>
    </citation>
    <scope>NUCLEOTIDE SEQUENCE [LARGE SCALE GENOMIC DNA]</scope>
    <source>
        <strain evidence="2 3">SA-120</strain>
    </source>
</reference>
<accession>A0AA40JQF7</accession>
<sequence length="139" mass="14387">MEADHQRPRRLGLAQDAHGDLGDDAEQSLRAGDDAHQIITTGLGGLAADPQPPAAHQHDLAAGDVAGGHAVLYAGHAAGILRDIAADAAGDLRRRIGRIVEAGMGDRLADRKVGDARLGHHGAVVEIDLADALELTEPK</sequence>
<gene>
    <name evidence="2" type="ORF">QU38_01080</name>
</gene>
<evidence type="ECO:0000256" key="1">
    <source>
        <dbReference type="SAM" id="MobiDB-lite"/>
    </source>
</evidence>
<proteinExistence type="predicted"/>
<feature type="non-terminal residue" evidence="2">
    <location>
        <position position="139"/>
    </location>
</feature>
<dbReference type="AlphaFoldDB" id="A0AA40JQF7"/>
<feature type="region of interest" description="Disordered" evidence="1">
    <location>
        <begin position="1"/>
        <end position="27"/>
    </location>
</feature>
<dbReference type="Proteomes" id="UP000032274">
    <property type="component" value="Unassembled WGS sequence"/>
</dbReference>
<protein>
    <submittedName>
        <fullName evidence="2">Uncharacterized protein</fullName>
    </submittedName>
</protein>
<comment type="caution">
    <text evidence="2">The sequence shown here is derived from an EMBL/GenBank/DDBJ whole genome shotgun (WGS) entry which is preliminary data.</text>
</comment>